<sequence length="218" mass="22508">MFAPAVLVMAAPPPTRRGSALLPLLGPDGCADLQEVLLRRAAAWASATAPGSAFVALLAGSADAAASLGPEVICFAQAEGTAPERLTAAVRHVFASGRQPVIVVRPDFPRLGDYHAHAALGDLRDGCDVVLGVAIGGGLYLLGMREPQPRLFALAGHDDDGETTRRNAREVTEGLELEVGMLHYERALVGPTDVIAMLVDPLAPADVTAALAHVAAEG</sequence>
<dbReference type="InterPro" id="IPR018641">
    <property type="entry name" value="Trfase_1_rSAM/seldom-assoc"/>
</dbReference>
<evidence type="ECO:0008006" key="2">
    <source>
        <dbReference type="Google" id="ProtNLM"/>
    </source>
</evidence>
<reference evidence="1" key="1">
    <citation type="submission" date="2020-02" db="EMBL/GenBank/DDBJ databases">
        <authorList>
            <person name="Meier V. D."/>
        </authorList>
    </citation>
    <scope>NUCLEOTIDE SEQUENCE</scope>
    <source>
        <strain evidence="1">AVDCRST_MAG65</strain>
    </source>
</reference>
<dbReference type="PANTHER" id="PTHR36529:SF1">
    <property type="entry name" value="GLYCOSYLTRANSFERASE"/>
    <property type="match status" value="1"/>
</dbReference>
<dbReference type="InterPro" id="IPR029044">
    <property type="entry name" value="Nucleotide-diphossugar_trans"/>
</dbReference>
<dbReference type="AlphaFoldDB" id="A0A6J4RCA2"/>
<accession>A0A6J4RCA2</accession>
<protein>
    <recommendedName>
        <fullName evidence="2">Glycosyltransferase</fullName>
    </recommendedName>
</protein>
<dbReference type="PANTHER" id="PTHR36529">
    <property type="entry name" value="SLL1095 PROTEIN"/>
    <property type="match status" value="1"/>
</dbReference>
<evidence type="ECO:0000313" key="1">
    <source>
        <dbReference type="EMBL" id="CAA9470100.1"/>
    </source>
</evidence>
<dbReference type="EMBL" id="CADCVL010000117">
    <property type="protein sequence ID" value="CAA9470100.1"/>
    <property type="molecule type" value="Genomic_DNA"/>
</dbReference>
<dbReference type="SUPFAM" id="SSF53448">
    <property type="entry name" value="Nucleotide-diphospho-sugar transferases"/>
    <property type="match status" value="1"/>
</dbReference>
<dbReference type="Gene3D" id="3.90.550.10">
    <property type="entry name" value="Spore Coat Polysaccharide Biosynthesis Protein SpsA, Chain A"/>
    <property type="match status" value="1"/>
</dbReference>
<organism evidence="1">
    <name type="scientific">uncultured Solirubrobacteraceae bacterium</name>
    <dbReference type="NCBI Taxonomy" id="1162706"/>
    <lineage>
        <taxon>Bacteria</taxon>
        <taxon>Bacillati</taxon>
        <taxon>Actinomycetota</taxon>
        <taxon>Thermoleophilia</taxon>
        <taxon>Solirubrobacterales</taxon>
        <taxon>Solirubrobacteraceae</taxon>
        <taxon>environmental samples</taxon>
    </lineage>
</organism>
<dbReference type="Pfam" id="PF09837">
    <property type="entry name" value="DUF2064"/>
    <property type="match status" value="1"/>
</dbReference>
<proteinExistence type="predicted"/>
<gene>
    <name evidence="1" type="ORF">AVDCRST_MAG65-691</name>
</gene>
<name>A0A6J4RCA2_9ACTN</name>